<protein>
    <recommendedName>
        <fullName evidence="3">DUF1722 domain-containing protein</fullName>
    </recommendedName>
</protein>
<reference evidence="1" key="2">
    <citation type="submission" date="2020-08" db="EMBL/GenBank/DDBJ databases">
        <authorList>
            <person name="Lai Q."/>
        </authorList>
    </citation>
    <scope>NUCLEOTIDE SEQUENCE</scope>
    <source>
        <strain evidence="1">S27-2</strain>
    </source>
</reference>
<dbReference type="RefSeq" id="WP_186506532.1">
    <property type="nucleotide sequence ID" value="NZ_JACNEP010000006.1"/>
</dbReference>
<evidence type="ECO:0000313" key="1">
    <source>
        <dbReference type="EMBL" id="MBC3766057.1"/>
    </source>
</evidence>
<dbReference type="Proteomes" id="UP000601768">
    <property type="component" value="Unassembled WGS sequence"/>
</dbReference>
<reference evidence="1" key="1">
    <citation type="journal article" date="2018" name="Int. J. Syst. Evol. Microbiol.">
        <title>Neptunicella marina gen. nov., sp. nov., isolated from surface seawater.</title>
        <authorList>
            <person name="Liu X."/>
            <person name="Lai Q."/>
            <person name="Du Y."/>
            <person name="Zhang X."/>
            <person name="Liu Z."/>
            <person name="Sun F."/>
            <person name="Shao Z."/>
        </authorList>
    </citation>
    <scope>NUCLEOTIDE SEQUENCE</scope>
    <source>
        <strain evidence="1">S27-2</strain>
    </source>
</reference>
<keyword evidence="2" id="KW-1185">Reference proteome</keyword>
<gene>
    <name evidence="1" type="ORF">H8B19_09210</name>
</gene>
<evidence type="ECO:0008006" key="3">
    <source>
        <dbReference type="Google" id="ProtNLM"/>
    </source>
</evidence>
<dbReference type="EMBL" id="JACNEP010000006">
    <property type="protein sequence ID" value="MBC3766057.1"/>
    <property type="molecule type" value="Genomic_DNA"/>
</dbReference>
<accession>A0A8J6M2B3</accession>
<dbReference type="AlphaFoldDB" id="A0A8J6M2B3"/>
<proteinExistence type="predicted"/>
<sequence length="214" mass="24192">MAAFLFSLHPGYLNNSLLLNDWQQTRQLLALSHAPAVTHYLAMREAMLHTEAELRQLTAPDNTLNPFLSSPAATPEPMAQLQWLAEQDNATARIPLPQNAQQCWAQHKYSLMMRDLNLYKQFGQRTASKLSEGAFALLIKELTESLYLVPSLGGLRNGFLHMWGYVSDAIPAPFDNPAEVELSLMQRHIWQCCKLGSTPYIQHSTAITEPLHFY</sequence>
<comment type="caution">
    <text evidence="1">The sequence shown here is derived from an EMBL/GenBank/DDBJ whole genome shotgun (WGS) entry which is preliminary data.</text>
</comment>
<organism evidence="1 2">
    <name type="scientific">Neptunicella marina</name>
    <dbReference type="NCBI Taxonomy" id="2125989"/>
    <lineage>
        <taxon>Bacteria</taxon>
        <taxon>Pseudomonadati</taxon>
        <taxon>Pseudomonadota</taxon>
        <taxon>Gammaproteobacteria</taxon>
        <taxon>Alteromonadales</taxon>
        <taxon>Alteromonadaceae</taxon>
        <taxon>Neptunicella</taxon>
    </lineage>
</organism>
<name>A0A8J6M2B3_9ALTE</name>
<evidence type="ECO:0000313" key="2">
    <source>
        <dbReference type="Proteomes" id="UP000601768"/>
    </source>
</evidence>